<dbReference type="Proteomes" id="UP001226691">
    <property type="component" value="Unassembled WGS sequence"/>
</dbReference>
<evidence type="ECO:0000313" key="3">
    <source>
        <dbReference type="EMBL" id="MDQ1124887.1"/>
    </source>
</evidence>
<dbReference type="PROSITE" id="PS51898">
    <property type="entry name" value="TYR_RECOMBINASE"/>
    <property type="match status" value="1"/>
</dbReference>
<dbReference type="Pfam" id="PF00589">
    <property type="entry name" value="Phage_integrase"/>
    <property type="match status" value="1"/>
</dbReference>
<keyword evidence="1" id="KW-0233">DNA recombination</keyword>
<evidence type="ECO:0000256" key="1">
    <source>
        <dbReference type="ARBA" id="ARBA00023172"/>
    </source>
</evidence>
<dbReference type="CDD" id="cd00397">
    <property type="entry name" value="DNA_BRE_C"/>
    <property type="match status" value="1"/>
</dbReference>
<feature type="domain" description="Tyr recombinase" evidence="2">
    <location>
        <begin position="6"/>
        <end position="195"/>
    </location>
</feature>
<dbReference type="InterPro" id="IPR050090">
    <property type="entry name" value="Tyrosine_recombinase_XerCD"/>
</dbReference>
<accession>A0ABU0TYZ6</accession>
<proteinExistence type="predicted"/>
<dbReference type="EMBL" id="JAUTBF010000001">
    <property type="protein sequence ID" value="MDQ1124887.1"/>
    <property type="molecule type" value="Genomic_DNA"/>
</dbReference>
<dbReference type="Gene3D" id="1.10.443.10">
    <property type="entry name" value="Intergrase catalytic core"/>
    <property type="match status" value="1"/>
</dbReference>
<comment type="caution">
    <text evidence="3">The sequence shown here is derived from an EMBL/GenBank/DDBJ whole genome shotgun (WGS) entry which is preliminary data.</text>
</comment>
<evidence type="ECO:0000259" key="2">
    <source>
        <dbReference type="PROSITE" id="PS51898"/>
    </source>
</evidence>
<evidence type="ECO:0000313" key="4">
    <source>
        <dbReference type="Proteomes" id="UP001226691"/>
    </source>
</evidence>
<dbReference type="InterPro" id="IPR002104">
    <property type="entry name" value="Integrase_catalytic"/>
</dbReference>
<dbReference type="PANTHER" id="PTHR30349:SF81">
    <property type="entry name" value="TYROSINE RECOMBINASE XERC"/>
    <property type="match status" value="1"/>
</dbReference>
<sequence>MDADHSSTRGLSKTEAVAFLDAAAKDGPRSRALAALLVHTGVRISEALAATHDDLQHDTGHRVLVVSRKGGKRAKIALPAPVLDALAAYLGASTAQGAEVITNASAQTDAPIFTTSTGKRWAASEAFRTVQRLARAAGIEGQVSPHGLRHTHATLALDAGVPLRDLQDSMGHADPRTTRRYDRARARLERSSAYAVASVLS</sequence>
<dbReference type="InterPro" id="IPR013762">
    <property type="entry name" value="Integrase-like_cat_sf"/>
</dbReference>
<dbReference type="RefSeq" id="WP_307486756.1">
    <property type="nucleotide sequence ID" value="NZ_JAUTBF010000001.1"/>
</dbReference>
<dbReference type="InterPro" id="IPR011010">
    <property type="entry name" value="DNA_brk_join_enz"/>
</dbReference>
<name>A0ABU0TYZ6_MICTR</name>
<protein>
    <submittedName>
        <fullName evidence="3">Integrase</fullName>
    </submittedName>
</protein>
<keyword evidence="4" id="KW-1185">Reference proteome</keyword>
<dbReference type="SUPFAM" id="SSF56349">
    <property type="entry name" value="DNA breaking-rejoining enzymes"/>
    <property type="match status" value="1"/>
</dbReference>
<organism evidence="3 4">
    <name type="scientific">Microbacterium trichothecenolyticum</name>
    <name type="common">Aureobacterium trichothecenolyticum</name>
    <dbReference type="NCBI Taxonomy" id="69370"/>
    <lineage>
        <taxon>Bacteria</taxon>
        <taxon>Bacillati</taxon>
        <taxon>Actinomycetota</taxon>
        <taxon>Actinomycetes</taxon>
        <taxon>Micrococcales</taxon>
        <taxon>Microbacteriaceae</taxon>
        <taxon>Microbacterium</taxon>
    </lineage>
</organism>
<reference evidence="3 4" key="1">
    <citation type="submission" date="2023-07" db="EMBL/GenBank/DDBJ databases">
        <title>Functional and genomic diversity of the sorghum phyllosphere microbiome.</title>
        <authorList>
            <person name="Shade A."/>
        </authorList>
    </citation>
    <scope>NUCLEOTIDE SEQUENCE [LARGE SCALE GENOMIC DNA]</scope>
    <source>
        <strain evidence="3 4">SORGH_AS_1207</strain>
    </source>
</reference>
<gene>
    <name evidence="3" type="ORF">QE412_003460</name>
</gene>
<dbReference type="PANTHER" id="PTHR30349">
    <property type="entry name" value="PHAGE INTEGRASE-RELATED"/>
    <property type="match status" value="1"/>
</dbReference>